<evidence type="ECO:0000256" key="3">
    <source>
        <dbReference type="PIRSR" id="PIRSR037238-1"/>
    </source>
</evidence>
<dbReference type="InterPro" id="IPR036264">
    <property type="entry name" value="Bact_exopeptidase_dim_dom"/>
</dbReference>
<evidence type="ECO:0000256" key="1">
    <source>
        <dbReference type="ARBA" id="ARBA00022723"/>
    </source>
</evidence>
<keyword evidence="5" id="KW-0121">Carboxypeptidase</keyword>
<dbReference type="GO" id="GO:0004180">
    <property type="term" value="F:carboxypeptidase activity"/>
    <property type="evidence" value="ECO:0007669"/>
    <property type="project" value="UniProtKB-KW"/>
</dbReference>
<dbReference type="OrthoDB" id="9783294at2"/>
<proteinExistence type="predicted"/>
<gene>
    <name evidence="5" type="ORF">FB476_0741</name>
</gene>
<evidence type="ECO:0000313" key="5">
    <source>
        <dbReference type="EMBL" id="TQM95891.1"/>
    </source>
</evidence>
<dbReference type="GO" id="GO:0046872">
    <property type="term" value="F:metal ion binding"/>
    <property type="evidence" value="ECO:0007669"/>
    <property type="project" value="UniProtKB-KW"/>
</dbReference>
<dbReference type="InterPro" id="IPR017150">
    <property type="entry name" value="Pept_M20_glutamate_carboxypep"/>
</dbReference>
<dbReference type="PANTHER" id="PTHR43808">
    <property type="entry name" value="ACETYLORNITHINE DEACETYLASE"/>
    <property type="match status" value="1"/>
</dbReference>
<dbReference type="PIRSF" id="PIRSF037238">
    <property type="entry name" value="Carboxypeptidase_G2"/>
    <property type="match status" value="1"/>
</dbReference>
<feature type="domain" description="Peptidase M20 dimerisation" evidence="4">
    <location>
        <begin position="187"/>
        <end position="279"/>
    </location>
</feature>
<dbReference type="Gene3D" id="3.30.70.360">
    <property type="match status" value="1"/>
</dbReference>
<feature type="active site" description="Proton acceptor" evidence="3">
    <location>
        <position position="152"/>
    </location>
</feature>
<keyword evidence="6" id="KW-1185">Reference proteome</keyword>
<dbReference type="SUPFAM" id="SSF55031">
    <property type="entry name" value="Bacterial exopeptidase dimerisation domain"/>
    <property type="match status" value="1"/>
</dbReference>
<evidence type="ECO:0000313" key="6">
    <source>
        <dbReference type="Proteomes" id="UP000315133"/>
    </source>
</evidence>
<dbReference type="Pfam" id="PF01546">
    <property type="entry name" value="Peptidase_M20"/>
    <property type="match status" value="1"/>
</dbReference>
<sequence length="385" mass="40358">MTSAAAVRDYVETHIDEVLADLDRLVRLETPSSRRDLLEAALPQIEAYAVERLGEPVARARHDGGERGDVLDLTWAGSPGVAGTVLSLCHYDTVWPEGTLATWPLTRDGDVLTGPGVLDMKAGIVQTVWMLRALRELGASHPAVRLMLTGDEEIGSAVSRPHIEAAAAGCLVTLISEPSAGGAVKVQRKGTVFADVTVTGLESHAGLDPYAGASAVHEIAKLIPKIVALADRSKGTTVNVGTVEGGSGRNVIAGQARCAVDVRVQDPDEAERVASALEALQVEDERCSLEMYVDHNRPPMNPTPRTEEIVALAHRVGEDLGFPIETQAVGGASDGNFIAALGLPVIDGLGGIGAGPHARHEHITVSGLPRQTALMAGIVELLAAE</sequence>
<name>A0A543KLE5_9MICO</name>
<keyword evidence="2" id="KW-0378">Hydrolase</keyword>
<dbReference type="InterPro" id="IPR050072">
    <property type="entry name" value="Peptidase_M20A"/>
</dbReference>
<dbReference type="RefSeq" id="WP_141817585.1">
    <property type="nucleotide sequence ID" value="NZ_BAAAIL010000003.1"/>
</dbReference>
<protein>
    <submittedName>
        <fullName evidence="5">Glutamate carboxypeptidase</fullName>
    </submittedName>
</protein>
<accession>A0A543KLE5</accession>
<evidence type="ECO:0000259" key="4">
    <source>
        <dbReference type="Pfam" id="PF07687"/>
    </source>
</evidence>
<dbReference type="InterPro" id="IPR002933">
    <property type="entry name" value="Peptidase_M20"/>
</dbReference>
<reference evidence="5 6" key="1">
    <citation type="submission" date="2019-06" db="EMBL/GenBank/DDBJ databases">
        <title>Sequencing the genomes of 1000 actinobacteria strains.</title>
        <authorList>
            <person name="Klenk H.-P."/>
        </authorList>
    </citation>
    <scope>NUCLEOTIDE SEQUENCE [LARGE SCALE GENOMIC DNA]</scope>
    <source>
        <strain evidence="5 6">DSM 12362</strain>
    </source>
</reference>
<comment type="caution">
    <text evidence="5">The sequence shown here is derived from an EMBL/GenBank/DDBJ whole genome shotgun (WGS) entry which is preliminary data.</text>
</comment>
<keyword evidence="5" id="KW-0645">Protease</keyword>
<organism evidence="5 6">
    <name type="scientific">Ornithinimicrobium humiphilum</name>
    <dbReference type="NCBI Taxonomy" id="125288"/>
    <lineage>
        <taxon>Bacteria</taxon>
        <taxon>Bacillati</taxon>
        <taxon>Actinomycetota</taxon>
        <taxon>Actinomycetes</taxon>
        <taxon>Micrococcales</taxon>
        <taxon>Ornithinimicrobiaceae</taxon>
        <taxon>Ornithinimicrobium</taxon>
    </lineage>
</organism>
<dbReference type="EMBL" id="VFPU01000001">
    <property type="protein sequence ID" value="TQM95891.1"/>
    <property type="molecule type" value="Genomic_DNA"/>
</dbReference>
<evidence type="ECO:0000256" key="2">
    <source>
        <dbReference type="ARBA" id="ARBA00022801"/>
    </source>
</evidence>
<dbReference type="SUPFAM" id="SSF53187">
    <property type="entry name" value="Zn-dependent exopeptidases"/>
    <property type="match status" value="1"/>
</dbReference>
<dbReference type="AlphaFoldDB" id="A0A543KLE5"/>
<dbReference type="Proteomes" id="UP000315133">
    <property type="component" value="Unassembled WGS sequence"/>
</dbReference>
<keyword evidence="1" id="KW-0479">Metal-binding</keyword>
<dbReference type="Pfam" id="PF07687">
    <property type="entry name" value="M20_dimer"/>
    <property type="match status" value="1"/>
</dbReference>
<dbReference type="PANTHER" id="PTHR43808:SF9">
    <property type="entry name" value="BLL0789 PROTEIN"/>
    <property type="match status" value="1"/>
</dbReference>
<dbReference type="Gene3D" id="3.40.630.10">
    <property type="entry name" value="Zn peptidases"/>
    <property type="match status" value="1"/>
</dbReference>
<dbReference type="InterPro" id="IPR011650">
    <property type="entry name" value="Peptidase_M20_dimer"/>
</dbReference>
<feature type="active site" evidence="3">
    <location>
        <position position="92"/>
    </location>
</feature>